<keyword evidence="2" id="KW-1185">Reference proteome</keyword>
<accession>A0A0U5F932</accession>
<sequence length="304" mass="32150">MTNNRWFWIAVVGWVLAVLALGAALTTRHGSATVSPVADEAAARKVLERYGNIVAAQPVGSGFTAWTVEKEKGGARVVLYTNPDASMLMSGVVWDSRTGENLSETLASTPPSLPGALPGNALPTSGAAPGGGPATAAMDGEFKGELPESIKTVASLEGVTEGEGGPADTVYIIVDPRCPYCRQTYNMIRDYVKAGRTIKWIPTIALGDAKNGLPLAAAILQSKAPDAVERILGKHERITSAPTKETEEALERNLSFMLAAFEQNSKLGQAGVPVAFYLDHRTGQPRMMTGVSENVVLRDIFGTP</sequence>
<gene>
    <name evidence="1" type="ORF">XAC3562_1200101</name>
</gene>
<dbReference type="EMBL" id="CCXZ01000025">
    <property type="protein sequence ID" value="CEG14778.1"/>
    <property type="molecule type" value="Genomic_DNA"/>
</dbReference>
<organism evidence="1 2">
    <name type="scientific">Xanthomonas citri pv. citri</name>
    <dbReference type="NCBI Taxonomy" id="611301"/>
    <lineage>
        <taxon>Bacteria</taxon>
        <taxon>Pseudomonadati</taxon>
        <taxon>Pseudomonadota</taxon>
        <taxon>Gammaproteobacteria</taxon>
        <taxon>Lysobacterales</taxon>
        <taxon>Lysobacteraceae</taxon>
        <taxon>Xanthomonas</taxon>
    </lineage>
</organism>
<proteinExistence type="predicted"/>
<dbReference type="Proteomes" id="UP000052230">
    <property type="component" value="Unassembled WGS sequence"/>
</dbReference>
<dbReference type="GO" id="GO:0042597">
    <property type="term" value="C:periplasmic space"/>
    <property type="evidence" value="ECO:0007669"/>
    <property type="project" value="InterPro"/>
</dbReference>
<evidence type="ECO:0000313" key="1">
    <source>
        <dbReference type="EMBL" id="CEG14778.1"/>
    </source>
</evidence>
<dbReference type="SUPFAM" id="SSF52833">
    <property type="entry name" value="Thioredoxin-like"/>
    <property type="match status" value="1"/>
</dbReference>
<dbReference type="AlphaFoldDB" id="A0A0U5F932"/>
<protein>
    <recommendedName>
        <fullName evidence="3">Thiol:disulfide interchange protein DsbG</fullName>
    </recommendedName>
</protein>
<dbReference type="InterPro" id="IPR036249">
    <property type="entry name" value="Thioredoxin-like_sf"/>
</dbReference>
<reference evidence="1 2" key="1">
    <citation type="submission" date="2014-09" db="EMBL/GenBank/DDBJ databases">
        <authorList>
            <person name="Regsiter A."/>
        </authorList>
    </citation>
    <scope>NUCLEOTIDE SEQUENCE [LARGE SCALE GENOMIC DNA]</scope>
</reference>
<comment type="caution">
    <text evidence="1">The sequence shown here is derived from an EMBL/GenBank/DDBJ whole genome shotgun (WGS) entry which is preliminary data.</text>
</comment>
<dbReference type="Gene3D" id="3.40.30.10">
    <property type="entry name" value="Glutaredoxin"/>
    <property type="match status" value="1"/>
</dbReference>
<dbReference type="InterPro" id="IPR009094">
    <property type="entry name" value="DiS-bond_isomerase_DsbC/G_N_sf"/>
</dbReference>
<evidence type="ECO:0000313" key="2">
    <source>
        <dbReference type="Proteomes" id="UP000052230"/>
    </source>
</evidence>
<evidence type="ECO:0008006" key="3">
    <source>
        <dbReference type="Google" id="ProtNLM"/>
    </source>
</evidence>
<dbReference type="RefSeq" id="WP_058958811.1">
    <property type="nucleotide sequence ID" value="NZ_CP020883.1"/>
</dbReference>
<dbReference type="Gene3D" id="3.10.450.70">
    <property type="entry name" value="Disulphide bond isomerase, DsbC/G, N-terminal"/>
    <property type="match status" value="1"/>
</dbReference>
<name>A0A0U5F932_XANCI</name>